<protein>
    <submittedName>
        <fullName evidence="3">VanZ family protein</fullName>
    </submittedName>
</protein>
<feature type="domain" description="VanZ-like" evidence="2">
    <location>
        <begin position="40"/>
        <end position="111"/>
    </location>
</feature>
<dbReference type="PANTHER" id="PTHR28008">
    <property type="entry name" value="DOMAIN PROTEIN, PUTATIVE (AFU_ORTHOLOGUE AFUA_3G10980)-RELATED"/>
    <property type="match status" value="1"/>
</dbReference>
<evidence type="ECO:0000259" key="2">
    <source>
        <dbReference type="Pfam" id="PF04892"/>
    </source>
</evidence>
<keyword evidence="1" id="KW-1133">Transmembrane helix</keyword>
<evidence type="ECO:0000313" key="4">
    <source>
        <dbReference type="Proteomes" id="UP000562027"/>
    </source>
</evidence>
<gene>
    <name evidence="3" type="ORF">HNP55_000681</name>
</gene>
<sequence length="120" mass="13051">MSEPARRGWRWAGLALLCLISYLALSPAPPKSLDTGWDKANHLLAFAALAFCGFWSLQTPKQRLLGLPLGLLAYGGAIELIQFFVPGRSCEWADLGADSIGIALGLLLAGLAWRWLRRSS</sequence>
<reference evidence="3 4" key="1">
    <citation type="submission" date="2020-08" db="EMBL/GenBank/DDBJ databases">
        <title>Functional genomics of gut bacteria from endangered species of beetles.</title>
        <authorList>
            <person name="Carlos-Shanley C."/>
        </authorList>
    </citation>
    <scope>NUCLEOTIDE SEQUENCE [LARGE SCALE GENOMIC DNA]</scope>
    <source>
        <strain evidence="3 4">S00239</strain>
    </source>
</reference>
<feature type="transmembrane region" description="Helical" evidence="1">
    <location>
        <begin position="64"/>
        <end position="85"/>
    </location>
</feature>
<keyword evidence="1" id="KW-0472">Membrane</keyword>
<dbReference type="Proteomes" id="UP000562027">
    <property type="component" value="Unassembled WGS sequence"/>
</dbReference>
<evidence type="ECO:0000313" key="3">
    <source>
        <dbReference type="EMBL" id="MBB4842186.1"/>
    </source>
</evidence>
<dbReference type="InterPro" id="IPR006976">
    <property type="entry name" value="VanZ-like"/>
</dbReference>
<keyword evidence="1" id="KW-0812">Transmembrane</keyword>
<evidence type="ECO:0000256" key="1">
    <source>
        <dbReference type="SAM" id="Phobius"/>
    </source>
</evidence>
<comment type="caution">
    <text evidence="3">The sequence shown here is derived from an EMBL/GenBank/DDBJ whole genome shotgun (WGS) entry which is preliminary data.</text>
</comment>
<name>A0A840L2N5_9BURK</name>
<dbReference type="EMBL" id="JACHLP010000001">
    <property type="protein sequence ID" value="MBB4842186.1"/>
    <property type="molecule type" value="Genomic_DNA"/>
</dbReference>
<dbReference type="RefSeq" id="WP_184296164.1">
    <property type="nucleotide sequence ID" value="NZ_JACHLP010000001.1"/>
</dbReference>
<feature type="transmembrane region" description="Helical" evidence="1">
    <location>
        <begin position="40"/>
        <end position="57"/>
    </location>
</feature>
<dbReference type="AlphaFoldDB" id="A0A840L2N5"/>
<feature type="transmembrane region" description="Helical" evidence="1">
    <location>
        <begin position="97"/>
        <end position="116"/>
    </location>
</feature>
<accession>A0A840L2N5</accession>
<proteinExistence type="predicted"/>
<keyword evidence="4" id="KW-1185">Reference proteome</keyword>
<dbReference type="PANTHER" id="PTHR28008:SF1">
    <property type="entry name" value="DOMAIN PROTEIN, PUTATIVE (AFU_ORTHOLOGUE AFUA_3G10980)-RELATED"/>
    <property type="match status" value="1"/>
</dbReference>
<dbReference type="NCBIfam" id="NF037970">
    <property type="entry name" value="vanZ_1"/>
    <property type="match status" value="1"/>
</dbReference>
<organism evidence="3 4">
    <name type="scientific">Roseateles oligotrophus</name>
    <dbReference type="NCBI Taxonomy" id="1769250"/>
    <lineage>
        <taxon>Bacteria</taxon>
        <taxon>Pseudomonadati</taxon>
        <taxon>Pseudomonadota</taxon>
        <taxon>Betaproteobacteria</taxon>
        <taxon>Burkholderiales</taxon>
        <taxon>Sphaerotilaceae</taxon>
        <taxon>Roseateles</taxon>
    </lineage>
</organism>
<dbReference type="Pfam" id="PF04892">
    <property type="entry name" value="VanZ"/>
    <property type="match status" value="1"/>
</dbReference>